<evidence type="ECO:0000256" key="6">
    <source>
        <dbReference type="ARBA" id="ARBA00023065"/>
    </source>
</evidence>
<gene>
    <name evidence="9" type="ORF">BJ322DRAFT_1211102</name>
</gene>
<feature type="transmembrane region" description="Helical" evidence="8">
    <location>
        <begin position="53"/>
        <end position="73"/>
    </location>
</feature>
<evidence type="ECO:0000256" key="2">
    <source>
        <dbReference type="ARBA" id="ARBA00022448"/>
    </source>
</evidence>
<proteinExistence type="predicted"/>
<dbReference type="PANTHER" id="PTHR33281">
    <property type="entry name" value="UPF0187 PROTEIN YNEE"/>
    <property type="match status" value="1"/>
</dbReference>
<dbReference type="AlphaFoldDB" id="A0A9P6L6T6"/>
<keyword evidence="6" id="KW-0406">Ion transport</keyword>
<keyword evidence="7 8" id="KW-0472">Membrane</keyword>
<comment type="caution">
    <text evidence="9">The sequence shown here is derived from an EMBL/GenBank/DDBJ whole genome shotgun (WGS) entry which is preliminary data.</text>
</comment>
<evidence type="ECO:0000256" key="7">
    <source>
        <dbReference type="ARBA" id="ARBA00023136"/>
    </source>
</evidence>
<evidence type="ECO:0000256" key="3">
    <source>
        <dbReference type="ARBA" id="ARBA00022475"/>
    </source>
</evidence>
<evidence type="ECO:0000256" key="1">
    <source>
        <dbReference type="ARBA" id="ARBA00004651"/>
    </source>
</evidence>
<keyword evidence="2" id="KW-0813">Transport</keyword>
<keyword evidence="3" id="KW-1003">Cell membrane</keyword>
<evidence type="ECO:0000256" key="8">
    <source>
        <dbReference type="SAM" id="Phobius"/>
    </source>
</evidence>
<keyword evidence="5 8" id="KW-1133">Transmembrane helix</keyword>
<dbReference type="InterPro" id="IPR044669">
    <property type="entry name" value="YneE/VCCN1/2-like"/>
</dbReference>
<accession>A0A9P6L6T6</accession>
<feature type="transmembrane region" description="Helical" evidence="8">
    <location>
        <begin position="369"/>
        <end position="387"/>
    </location>
</feature>
<keyword evidence="10" id="KW-1185">Reference proteome</keyword>
<evidence type="ECO:0000313" key="9">
    <source>
        <dbReference type="EMBL" id="KAF9785173.1"/>
    </source>
</evidence>
<evidence type="ECO:0000256" key="5">
    <source>
        <dbReference type="ARBA" id="ARBA00022989"/>
    </source>
</evidence>
<dbReference type="EMBL" id="WIUZ02000007">
    <property type="protein sequence ID" value="KAF9785173.1"/>
    <property type="molecule type" value="Genomic_DNA"/>
</dbReference>
<dbReference type="OrthoDB" id="1368at2759"/>
<feature type="transmembrane region" description="Helical" evidence="8">
    <location>
        <begin position="20"/>
        <end position="41"/>
    </location>
</feature>
<name>A0A9P6L6T6_9AGAM</name>
<comment type="subcellular location">
    <subcellularLocation>
        <location evidence="1">Cell membrane</location>
        <topology evidence="1">Multi-pass membrane protein</topology>
    </subcellularLocation>
</comment>
<keyword evidence="4 8" id="KW-0812">Transmembrane</keyword>
<reference evidence="9" key="2">
    <citation type="submission" date="2020-11" db="EMBL/GenBank/DDBJ databases">
        <authorList>
            <consortium name="DOE Joint Genome Institute"/>
            <person name="Kuo A."/>
            <person name="Miyauchi S."/>
            <person name="Kiss E."/>
            <person name="Drula E."/>
            <person name="Kohler A."/>
            <person name="Sanchez-Garcia M."/>
            <person name="Andreopoulos B."/>
            <person name="Barry K.W."/>
            <person name="Bonito G."/>
            <person name="Buee M."/>
            <person name="Carver A."/>
            <person name="Chen C."/>
            <person name="Cichocki N."/>
            <person name="Clum A."/>
            <person name="Culley D."/>
            <person name="Crous P.W."/>
            <person name="Fauchery L."/>
            <person name="Girlanda M."/>
            <person name="Hayes R."/>
            <person name="Keri Z."/>
            <person name="Labutti K."/>
            <person name="Lipzen A."/>
            <person name="Lombard V."/>
            <person name="Magnuson J."/>
            <person name="Maillard F."/>
            <person name="Morin E."/>
            <person name="Murat C."/>
            <person name="Nolan M."/>
            <person name="Ohm R."/>
            <person name="Pangilinan J."/>
            <person name="Pereira M."/>
            <person name="Perotto S."/>
            <person name="Peter M."/>
            <person name="Riley R."/>
            <person name="Sitrit Y."/>
            <person name="Stielow B."/>
            <person name="Szollosi G."/>
            <person name="Zifcakova L."/>
            <person name="Stursova M."/>
            <person name="Spatafora J.W."/>
            <person name="Tedersoo L."/>
            <person name="Vaario L.-M."/>
            <person name="Yamada A."/>
            <person name="Yan M."/>
            <person name="Wang P."/>
            <person name="Xu J."/>
            <person name="Bruns T."/>
            <person name="Baldrian P."/>
            <person name="Vilgalys R."/>
            <person name="Henrissat B."/>
            <person name="Grigoriev I.V."/>
            <person name="Hibbett D."/>
            <person name="Nagy L.G."/>
            <person name="Martin F.M."/>
        </authorList>
    </citation>
    <scope>NUCLEOTIDE SEQUENCE</scope>
    <source>
        <strain evidence="9">UH-Tt-Lm1</strain>
    </source>
</reference>
<reference evidence="9" key="1">
    <citation type="journal article" date="2020" name="Nat. Commun.">
        <title>Large-scale genome sequencing of mycorrhizal fungi provides insights into the early evolution of symbiotic traits.</title>
        <authorList>
            <person name="Miyauchi S."/>
            <person name="Kiss E."/>
            <person name="Kuo A."/>
            <person name="Drula E."/>
            <person name="Kohler A."/>
            <person name="Sanchez-Garcia M."/>
            <person name="Morin E."/>
            <person name="Andreopoulos B."/>
            <person name="Barry K.W."/>
            <person name="Bonito G."/>
            <person name="Buee M."/>
            <person name="Carver A."/>
            <person name="Chen C."/>
            <person name="Cichocki N."/>
            <person name="Clum A."/>
            <person name="Culley D."/>
            <person name="Crous P.W."/>
            <person name="Fauchery L."/>
            <person name="Girlanda M."/>
            <person name="Hayes R.D."/>
            <person name="Keri Z."/>
            <person name="LaButti K."/>
            <person name="Lipzen A."/>
            <person name="Lombard V."/>
            <person name="Magnuson J."/>
            <person name="Maillard F."/>
            <person name="Murat C."/>
            <person name="Nolan M."/>
            <person name="Ohm R.A."/>
            <person name="Pangilinan J."/>
            <person name="Pereira M.F."/>
            <person name="Perotto S."/>
            <person name="Peter M."/>
            <person name="Pfister S."/>
            <person name="Riley R."/>
            <person name="Sitrit Y."/>
            <person name="Stielow J.B."/>
            <person name="Szollosi G."/>
            <person name="Zifcakova L."/>
            <person name="Stursova M."/>
            <person name="Spatafora J.W."/>
            <person name="Tedersoo L."/>
            <person name="Vaario L.M."/>
            <person name="Yamada A."/>
            <person name="Yan M."/>
            <person name="Wang P."/>
            <person name="Xu J."/>
            <person name="Bruns T."/>
            <person name="Baldrian P."/>
            <person name="Vilgalys R."/>
            <person name="Dunand C."/>
            <person name="Henrissat B."/>
            <person name="Grigoriev I.V."/>
            <person name="Hibbett D."/>
            <person name="Nagy L.G."/>
            <person name="Martin F.M."/>
        </authorList>
    </citation>
    <scope>NUCLEOTIDE SEQUENCE</scope>
    <source>
        <strain evidence="9">UH-Tt-Lm1</strain>
    </source>
</reference>
<evidence type="ECO:0000313" key="10">
    <source>
        <dbReference type="Proteomes" id="UP000736335"/>
    </source>
</evidence>
<dbReference type="PANTHER" id="PTHR33281:SF19">
    <property type="entry name" value="VOLTAGE-DEPENDENT ANION CHANNEL-FORMING PROTEIN YNEE"/>
    <property type="match status" value="1"/>
</dbReference>
<organism evidence="9 10">
    <name type="scientific">Thelephora terrestris</name>
    <dbReference type="NCBI Taxonomy" id="56493"/>
    <lineage>
        <taxon>Eukaryota</taxon>
        <taxon>Fungi</taxon>
        <taxon>Dikarya</taxon>
        <taxon>Basidiomycota</taxon>
        <taxon>Agaricomycotina</taxon>
        <taxon>Agaricomycetes</taxon>
        <taxon>Thelephorales</taxon>
        <taxon>Thelephoraceae</taxon>
        <taxon>Thelephora</taxon>
    </lineage>
</organism>
<protein>
    <submittedName>
        <fullName evidence="9">UPF0187-domain-containing protein</fullName>
    </submittedName>
</protein>
<evidence type="ECO:0000256" key="4">
    <source>
        <dbReference type="ARBA" id="ARBA00022692"/>
    </source>
</evidence>
<dbReference type="GO" id="GO:0005254">
    <property type="term" value="F:chloride channel activity"/>
    <property type="evidence" value="ECO:0007669"/>
    <property type="project" value="InterPro"/>
</dbReference>
<dbReference type="Proteomes" id="UP000736335">
    <property type="component" value="Unassembled WGS sequence"/>
</dbReference>
<dbReference type="Pfam" id="PF25539">
    <property type="entry name" value="Bestrophin_2"/>
    <property type="match status" value="2"/>
</dbReference>
<dbReference type="GO" id="GO:0005886">
    <property type="term" value="C:plasma membrane"/>
    <property type="evidence" value="ECO:0007669"/>
    <property type="project" value="UniProtKB-SubCell"/>
</dbReference>
<sequence>MVNNTIFSGRFTTQKLRSTVITDVWPQVLFFTLWAMAIVLVDRFTETKLAVNSQLLTVLGVVLGLVVSFRTSSAYERYSEGRRLWGSICVISRNIAQIIWTQVPAERPNADKPELAVSMLKGSIEKKSMINLLQAVAVAVKHMLRNEPGIYYEDLYPLIAFLPRYAYPVAGTDVNDLLPLWQASHDKTVAPLKRMDSQTLSRATTIEEVDKRTWTSSYRPRGFDEFDPEKVLPVVYSDHSLRPSRITPKTGFFDYFPILRPIKRILRLFQPKKVETHEQEDLIEPYSHGMWAYVRRKKMQPMDSNVPLQIILHLAGYNAFLLKAGLLPSAAASMLTSSIGNLQDTVYGLDRIKTTPLPFAYQAHLRMTLWLYLFFLPFQLLMAMKYVTIPATTFASFLLLGFLEIGQEIENPFDYGLNDLDLDGFCLSLQRELHEITAYHNLPPSEFCYSSWNQPFAPCDRRTAEEIIGDEKDEYHDKEIGLDRIRKTLIHNWHQVDQETRV</sequence>